<feature type="region of interest" description="Disordered" evidence="1">
    <location>
        <begin position="211"/>
        <end position="233"/>
    </location>
</feature>
<dbReference type="EMBL" id="CAJNJA010058807">
    <property type="protein sequence ID" value="CAE7865633.1"/>
    <property type="molecule type" value="Genomic_DNA"/>
</dbReference>
<protein>
    <submittedName>
        <fullName evidence="3">CLASP1 protein</fullName>
    </submittedName>
</protein>
<dbReference type="GO" id="GO:0000226">
    <property type="term" value="P:microtubule cytoskeleton organization"/>
    <property type="evidence" value="ECO:0007669"/>
    <property type="project" value="UniProtKB-ARBA"/>
</dbReference>
<feature type="domain" description="TOG" evidence="2">
    <location>
        <begin position="2"/>
        <end position="224"/>
    </location>
</feature>
<dbReference type="GO" id="GO:0000278">
    <property type="term" value="P:mitotic cell cycle"/>
    <property type="evidence" value="ECO:0007669"/>
    <property type="project" value="UniProtKB-ARBA"/>
</dbReference>
<dbReference type="InterPro" id="IPR011989">
    <property type="entry name" value="ARM-like"/>
</dbReference>
<name>A0A813AEK7_9DINO</name>
<dbReference type="SUPFAM" id="SSF48371">
    <property type="entry name" value="ARM repeat"/>
    <property type="match status" value="1"/>
</dbReference>
<dbReference type="OrthoDB" id="46159at2759"/>
<dbReference type="SMART" id="SM01349">
    <property type="entry name" value="TOG"/>
    <property type="match status" value="1"/>
</dbReference>
<proteinExistence type="predicted"/>
<dbReference type="Gene3D" id="1.25.10.10">
    <property type="entry name" value="Leucine-rich Repeat Variant"/>
    <property type="match status" value="1"/>
</dbReference>
<accession>A0A813AEK7</accession>
<dbReference type="InterPro" id="IPR024395">
    <property type="entry name" value="CLASP_N_dom"/>
</dbReference>
<dbReference type="Proteomes" id="UP000601435">
    <property type="component" value="Unassembled WGS sequence"/>
</dbReference>
<dbReference type="PANTHER" id="PTHR21567:SF9">
    <property type="entry name" value="CLIP-ASSOCIATING PROTEIN"/>
    <property type="match status" value="1"/>
</dbReference>
<dbReference type="AlphaFoldDB" id="A0A813AEK7"/>
<evidence type="ECO:0000313" key="4">
    <source>
        <dbReference type="Proteomes" id="UP000601435"/>
    </source>
</evidence>
<dbReference type="Pfam" id="PF12348">
    <property type="entry name" value="CLASP_N"/>
    <property type="match status" value="1"/>
</dbReference>
<dbReference type="PANTHER" id="PTHR21567">
    <property type="entry name" value="CLASP"/>
    <property type="match status" value="1"/>
</dbReference>
<comment type="caution">
    <text evidence="3">The sequence shown here is derived from an EMBL/GenBank/DDBJ whole genome shotgun (WGS) entry which is preliminary data.</text>
</comment>
<keyword evidence="4" id="KW-1185">Reference proteome</keyword>
<dbReference type="InterPro" id="IPR016024">
    <property type="entry name" value="ARM-type_fold"/>
</dbReference>
<dbReference type="GO" id="GO:0005819">
    <property type="term" value="C:spindle"/>
    <property type="evidence" value="ECO:0007669"/>
    <property type="project" value="UniProtKB-ARBA"/>
</dbReference>
<gene>
    <name evidence="3" type="primary">CLASP1</name>
    <name evidence="3" type="ORF">SNEC2469_LOCUS27696</name>
</gene>
<evidence type="ECO:0000259" key="2">
    <source>
        <dbReference type="SMART" id="SM01349"/>
    </source>
</evidence>
<evidence type="ECO:0000256" key="1">
    <source>
        <dbReference type="SAM" id="MobiDB-lite"/>
    </source>
</evidence>
<dbReference type="GO" id="GO:0008017">
    <property type="term" value="F:microtubule binding"/>
    <property type="evidence" value="ECO:0007669"/>
    <property type="project" value="TreeGrafter"/>
</dbReference>
<dbReference type="InterPro" id="IPR034085">
    <property type="entry name" value="TOG"/>
</dbReference>
<sequence length="233" mass="25952">MDALQRSLEKRDDWAERCRSLKRLQGLVMGSSQLEGFVLALLRLRELLLAQVTDLRSALVREACVALRLLAEAFGSEIEVLAAAALPVLLRSTSVTILVIAESCFRCACAIVGACQAPRVVQALLEPMSARSGVQRHRGLQVLLLALQSHPTERLERLAEPLQKAIRDGLEDAREEVRGSARQCFWAFTQKFEERGLRFLALLDPARQRQLKAEAPTGEGENCESGHMRRIRS</sequence>
<evidence type="ECO:0000313" key="3">
    <source>
        <dbReference type="EMBL" id="CAE7865633.1"/>
    </source>
</evidence>
<dbReference type="GO" id="GO:0005881">
    <property type="term" value="C:cytoplasmic microtubule"/>
    <property type="evidence" value="ECO:0007669"/>
    <property type="project" value="TreeGrafter"/>
</dbReference>
<organism evidence="3 4">
    <name type="scientific">Symbiodinium necroappetens</name>
    <dbReference type="NCBI Taxonomy" id="1628268"/>
    <lineage>
        <taxon>Eukaryota</taxon>
        <taxon>Sar</taxon>
        <taxon>Alveolata</taxon>
        <taxon>Dinophyceae</taxon>
        <taxon>Suessiales</taxon>
        <taxon>Symbiodiniaceae</taxon>
        <taxon>Symbiodinium</taxon>
    </lineage>
</organism>
<reference evidence="3" key="1">
    <citation type="submission" date="2021-02" db="EMBL/GenBank/DDBJ databases">
        <authorList>
            <person name="Dougan E. K."/>
            <person name="Rhodes N."/>
            <person name="Thang M."/>
            <person name="Chan C."/>
        </authorList>
    </citation>
    <scope>NUCLEOTIDE SEQUENCE</scope>
</reference>